<keyword evidence="1" id="KW-0560">Oxidoreductase</keyword>
<dbReference type="InterPro" id="IPR036812">
    <property type="entry name" value="NAD(P)_OxRdtase_dom_sf"/>
</dbReference>
<dbReference type="OMA" id="YCVFHPM"/>
<name>A0A0D2A1X5_EXOME</name>
<dbReference type="Gene3D" id="3.20.20.100">
    <property type="entry name" value="NADP-dependent oxidoreductase domain"/>
    <property type="match status" value="1"/>
</dbReference>
<gene>
    <name evidence="3" type="ORF">PV10_04258</name>
</gene>
<proteinExistence type="predicted"/>
<dbReference type="GeneID" id="27322103"/>
<dbReference type="SUPFAM" id="SSF51430">
    <property type="entry name" value="NAD(P)-linked oxidoreductase"/>
    <property type="match status" value="1"/>
</dbReference>
<dbReference type="PANTHER" id="PTHR43147:SF2">
    <property type="entry name" value="NADP-DEPENDENT OXIDOREDUCTASE DOMAIN-CONTAINING PROTEIN"/>
    <property type="match status" value="1"/>
</dbReference>
<evidence type="ECO:0000256" key="1">
    <source>
        <dbReference type="ARBA" id="ARBA00023002"/>
    </source>
</evidence>
<reference evidence="3 4" key="1">
    <citation type="submission" date="2015-01" db="EMBL/GenBank/DDBJ databases">
        <title>The Genome Sequence of Exophiala mesophila CBS40295.</title>
        <authorList>
            <consortium name="The Broad Institute Genomics Platform"/>
            <person name="Cuomo C."/>
            <person name="de Hoog S."/>
            <person name="Gorbushina A."/>
            <person name="Stielow B."/>
            <person name="Teixiera M."/>
            <person name="Abouelleil A."/>
            <person name="Chapman S.B."/>
            <person name="Priest M."/>
            <person name="Young S.K."/>
            <person name="Wortman J."/>
            <person name="Nusbaum C."/>
            <person name="Birren B."/>
        </authorList>
    </citation>
    <scope>NUCLEOTIDE SEQUENCE [LARGE SCALE GENOMIC DNA]</scope>
    <source>
        <strain evidence="3 4">CBS 40295</strain>
    </source>
</reference>
<accession>A0A0D2A1X5</accession>
<dbReference type="OrthoDB" id="686384at2759"/>
<dbReference type="InterPro" id="IPR023210">
    <property type="entry name" value="NADP_OxRdtase_dom"/>
</dbReference>
<keyword evidence="4" id="KW-1185">Reference proteome</keyword>
<dbReference type="AlphaFoldDB" id="A0A0D2A1X5"/>
<dbReference type="RefSeq" id="XP_016224587.1">
    <property type="nucleotide sequence ID" value="XM_016368799.1"/>
</dbReference>
<organism evidence="3 4">
    <name type="scientific">Exophiala mesophila</name>
    <name type="common">Black yeast-like fungus</name>
    <dbReference type="NCBI Taxonomy" id="212818"/>
    <lineage>
        <taxon>Eukaryota</taxon>
        <taxon>Fungi</taxon>
        <taxon>Dikarya</taxon>
        <taxon>Ascomycota</taxon>
        <taxon>Pezizomycotina</taxon>
        <taxon>Eurotiomycetes</taxon>
        <taxon>Chaetothyriomycetidae</taxon>
        <taxon>Chaetothyriales</taxon>
        <taxon>Herpotrichiellaceae</taxon>
        <taxon>Exophiala</taxon>
    </lineage>
</organism>
<dbReference type="PANTHER" id="PTHR43147">
    <property type="entry name" value="PROTEIN TAS"/>
    <property type="match status" value="1"/>
</dbReference>
<dbReference type="HOGENOM" id="CLU_036199_0_0_1"/>
<evidence type="ECO:0000313" key="3">
    <source>
        <dbReference type="EMBL" id="KIV93013.1"/>
    </source>
</evidence>
<dbReference type="GO" id="GO:0016491">
    <property type="term" value="F:oxidoreductase activity"/>
    <property type="evidence" value="ECO:0007669"/>
    <property type="project" value="UniProtKB-KW"/>
</dbReference>
<dbReference type="PROSITE" id="PS00062">
    <property type="entry name" value="ALDOKETO_REDUCTASE_2"/>
    <property type="match status" value="1"/>
</dbReference>
<dbReference type="InterPro" id="IPR018170">
    <property type="entry name" value="Aldo/ket_reductase_CS"/>
</dbReference>
<dbReference type="Pfam" id="PF00248">
    <property type="entry name" value="Aldo_ket_red"/>
    <property type="match status" value="1"/>
</dbReference>
<evidence type="ECO:0000313" key="4">
    <source>
        <dbReference type="Proteomes" id="UP000054302"/>
    </source>
</evidence>
<dbReference type="VEuPathDB" id="FungiDB:PV10_04258"/>
<evidence type="ECO:0000259" key="2">
    <source>
        <dbReference type="Pfam" id="PF00248"/>
    </source>
</evidence>
<dbReference type="Proteomes" id="UP000054302">
    <property type="component" value="Unassembled WGS sequence"/>
</dbReference>
<sequence length="557" mass="62445">MTTTARRDSIGHVTKAHVNLMTDTIIANLPLDGLRSVMRSVLTTDPLFTSAFEAHTRKYLQKATVPTPEEFFACNEELGWHTTPSFDQAQQLVRAGLGCGLVFESLQQIRLIVDQAAYVLIDPTSTGGQKLASRLISVDGDIVQAITAVQKALNEPTGQRGLTLAEQADIGSLYQSLLRCYDVWTRNNQEFFLDRSLSLVAEVSGQYHPQDSSIEDAPTSITNSYDGSLIETFELSGVALPRLFSGLWQLSSPSWGVASRAKIFQQFSTFVHKGYTAFDMADHYGDAEILFGQFRSSYPQKQLLFGTTKYCVFHPLTITEKVVQDNVSERCQRLKSSSIDLLQFHWQFYDDPQYIEALQFLQKDPRVKLLGLCNFDTQRMQEILDAGVNIVTNQVQFSLIDSRPAFKMGAVCEKYGIKLLTYGTLCGGFLAEKWLGKPEPKLFADDMTPSQRKYFEMIQAWGGWELFQELLQVLKEVADKHGVAMANVATRWVLDFPYVGAVIIGARMGVSEHCDQNLASYGWSLDQEDHVAIDGILAKSRREEIFDVMGDCGGEYR</sequence>
<dbReference type="CDD" id="cd19101">
    <property type="entry name" value="AKR_unchar"/>
    <property type="match status" value="1"/>
</dbReference>
<dbReference type="EMBL" id="KN847522">
    <property type="protein sequence ID" value="KIV93013.1"/>
    <property type="molecule type" value="Genomic_DNA"/>
</dbReference>
<feature type="domain" description="NADP-dependent oxidoreductase" evidence="2">
    <location>
        <begin position="243"/>
        <end position="537"/>
    </location>
</feature>
<dbReference type="STRING" id="212818.A0A0D2A1X5"/>
<protein>
    <recommendedName>
        <fullName evidence="2">NADP-dependent oxidoreductase domain-containing protein</fullName>
    </recommendedName>
</protein>